<dbReference type="VEuPathDB" id="AmoebaDB:DDB_G0283897"/>
<evidence type="ECO:0000313" key="2">
    <source>
        <dbReference type="Proteomes" id="UP000002195"/>
    </source>
</evidence>
<dbReference type="HOGENOM" id="CLU_313405_0_0_1"/>
<name>Q54QF5_DICDI</name>
<evidence type="ECO:0000313" key="1">
    <source>
        <dbReference type="EMBL" id="EAL65563.1"/>
    </source>
</evidence>
<comment type="caution">
    <text evidence="1">The sequence shown here is derived from an EMBL/GenBank/DDBJ whole genome shotgun (WGS) entry which is preliminary data.</text>
</comment>
<keyword evidence="2" id="KW-1185">Reference proteome</keyword>
<dbReference type="InParanoid" id="Q54QF5"/>
<sequence length="935" mass="110098">MDDINSEKLFFKIIRNKIIFKIILSFLKLNKKLCNKELNYKIFLNPELYNNNYYFKRIKKENEIKSGSIHCNDREEFEIRSTFFKFNQFSSINNIEQMFELNKIELLKSKIKSIIYNQDSSNGGGDDDGSISTLSTDLIFNKKSISNIFQKIDGNLIENQIFYIKLLSNNPYLAIDYDLLSMSCKFNNLFLLKLLIRNKIVDISAIQPNYPIILSIYNIRDNITLSIDSLLKKSLKYGRVEIIEYLLSMNLSKTTILSTSLLPFKLSIECKIKENRNEIVKLLFNKLNYLQDFINNKQINLTSLIVNEKPFISILNLFDLQIKILEIILNKFHTLIINNNNDDDPKNKVSSNFIMSEITKIIEHNLILNFTQQSSCELVRKLILIFTKLTPKNNSKTKHLLEKEIEIFKNNSSNNQIKYIKWVLYHTLPLLCDSYWNFLNLNFRNLIYSFSIKFENQQHQEKTLKKYFKSSLITINDLFKPISMLDFNYLKIMISNFKQFNSKDYIISNGIILFDLIKSSSSSFTHDNIDKLLEFIKLIILKISSNKLKNNNDDDDEILFLTLNSLIHQLIKIKDIKNLLIIKINLQLNKLQNHIKININNSNYLIKNQLLELIEQQQDNNNNNNNLIINKDFKFLLNDKSGKVLGQLLKRRIVTEIAKSDEIEFAISRQLYIPIIKLIKYNKFLPINNNNNNNLQEKQERINYLRNIRDEFLGKSNFVSFTFLKCSINYFENELEKLGEKRITVIQNYVYYILRSIDAGDFYETFKYFQYLDLIFKNDLVGVIESICIKIGEIGNTELLSDLLDNLDAIYYCNDSGSNEDEKNKNCKLHTYFLFQILSKSIFSQQLPSIKLIHSRYKTNFNLFPCINSKNQSNLIYQSNLESFAILSLTLRSFKIFEYLVFKISIKFDKNKFNPLKKDKSLQIYLDSLSKINKL</sequence>
<dbReference type="Proteomes" id="UP000002195">
    <property type="component" value="Unassembled WGS sequence"/>
</dbReference>
<accession>Q54QF5</accession>
<dbReference type="GeneID" id="8624313"/>
<dbReference type="AlphaFoldDB" id="Q54QF5"/>
<organism evidence="1 2">
    <name type="scientific">Dictyostelium discoideum</name>
    <name type="common">Social amoeba</name>
    <dbReference type="NCBI Taxonomy" id="44689"/>
    <lineage>
        <taxon>Eukaryota</taxon>
        <taxon>Amoebozoa</taxon>
        <taxon>Evosea</taxon>
        <taxon>Eumycetozoa</taxon>
        <taxon>Dictyostelia</taxon>
        <taxon>Dictyosteliales</taxon>
        <taxon>Dictyosteliaceae</taxon>
        <taxon>Dictyostelium</taxon>
    </lineage>
</organism>
<protein>
    <submittedName>
        <fullName evidence="1">Uncharacterized protein</fullName>
    </submittedName>
</protein>
<reference evidence="1 2" key="1">
    <citation type="journal article" date="2005" name="Nature">
        <title>The genome of the social amoeba Dictyostelium discoideum.</title>
        <authorList>
            <consortium name="The Dictyostelium discoideum Sequencing Consortium"/>
            <person name="Eichinger L."/>
            <person name="Pachebat J.A."/>
            <person name="Glockner G."/>
            <person name="Rajandream M.A."/>
            <person name="Sucgang R."/>
            <person name="Berriman M."/>
            <person name="Song J."/>
            <person name="Olsen R."/>
            <person name="Szafranski K."/>
            <person name="Xu Q."/>
            <person name="Tunggal B."/>
            <person name="Kummerfeld S."/>
            <person name="Madera M."/>
            <person name="Konfortov B.A."/>
            <person name="Rivero F."/>
            <person name="Bankier A.T."/>
            <person name="Lehmann R."/>
            <person name="Hamlin N."/>
            <person name="Davies R."/>
            <person name="Gaudet P."/>
            <person name="Fey P."/>
            <person name="Pilcher K."/>
            <person name="Chen G."/>
            <person name="Saunders D."/>
            <person name="Sodergren E."/>
            <person name="Davis P."/>
            <person name="Kerhornou A."/>
            <person name="Nie X."/>
            <person name="Hall N."/>
            <person name="Anjard C."/>
            <person name="Hemphill L."/>
            <person name="Bason N."/>
            <person name="Farbrother P."/>
            <person name="Desany B."/>
            <person name="Just E."/>
            <person name="Morio T."/>
            <person name="Rost R."/>
            <person name="Churcher C."/>
            <person name="Cooper J."/>
            <person name="Haydock S."/>
            <person name="van Driessche N."/>
            <person name="Cronin A."/>
            <person name="Goodhead I."/>
            <person name="Muzny D."/>
            <person name="Mourier T."/>
            <person name="Pain A."/>
            <person name="Lu M."/>
            <person name="Harper D."/>
            <person name="Lindsay R."/>
            <person name="Hauser H."/>
            <person name="James K."/>
            <person name="Quiles M."/>
            <person name="Madan Babu M."/>
            <person name="Saito T."/>
            <person name="Buchrieser C."/>
            <person name="Wardroper A."/>
            <person name="Felder M."/>
            <person name="Thangavelu M."/>
            <person name="Johnson D."/>
            <person name="Knights A."/>
            <person name="Loulseged H."/>
            <person name="Mungall K."/>
            <person name="Oliver K."/>
            <person name="Price C."/>
            <person name="Quail M.A."/>
            <person name="Urushihara H."/>
            <person name="Hernandez J."/>
            <person name="Rabbinowitsch E."/>
            <person name="Steffen D."/>
            <person name="Sanders M."/>
            <person name="Ma J."/>
            <person name="Kohara Y."/>
            <person name="Sharp S."/>
            <person name="Simmonds M."/>
            <person name="Spiegler S."/>
            <person name="Tivey A."/>
            <person name="Sugano S."/>
            <person name="White B."/>
            <person name="Walker D."/>
            <person name="Woodward J."/>
            <person name="Winckler T."/>
            <person name="Tanaka Y."/>
            <person name="Shaulsky G."/>
            <person name="Schleicher M."/>
            <person name="Weinstock G."/>
            <person name="Rosenthal A."/>
            <person name="Cox E.C."/>
            <person name="Chisholm R.L."/>
            <person name="Gibbs R."/>
            <person name="Loomis W.F."/>
            <person name="Platzer M."/>
            <person name="Kay R.R."/>
            <person name="Williams J."/>
            <person name="Dear P.H."/>
            <person name="Noegel A.A."/>
            <person name="Barrell B."/>
            <person name="Kuspa A."/>
        </authorList>
    </citation>
    <scope>NUCLEOTIDE SEQUENCE [LARGE SCALE GENOMIC DNA]</scope>
    <source>
        <strain evidence="1 2">AX4</strain>
    </source>
</reference>
<gene>
    <name evidence="1" type="ORF">DDB_G0283897</name>
</gene>
<dbReference type="PaxDb" id="44689-DDB0218545"/>
<proteinExistence type="predicted"/>
<dbReference type="dictyBase" id="DDB_G0283897"/>
<dbReference type="KEGG" id="ddi:DDB_G0283897"/>
<dbReference type="EMBL" id="AAFI02000057">
    <property type="protein sequence ID" value="EAL65563.1"/>
    <property type="molecule type" value="Genomic_DNA"/>
</dbReference>
<dbReference type="RefSeq" id="XP_638916.1">
    <property type="nucleotide sequence ID" value="XM_633824.1"/>
</dbReference>